<accession>A0A803TLZ3</accession>
<sequence length="145" mass="15883">PVMSRSGLVLISISKPKSRHRSVPIDLLTCACFQTARLAEAGANSKNTCKLPRDSGSCSLSLTYYHFDSSTKTCEPFQYSGCKGNANRFHTKEDCMQVCGKTGGSEREEPEGRTTWIHRIIGSGVTSKRTERSLGVMGRPGSFMQ</sequence>
<dbReference type="Pfam" id="PF00014">
    <property type="entry name" value="Kunitz_BPTI"/>
    <property type="match status" value="1"/>
</dbReference>
<evidence type="ECO:0000313" key="4">
    <source>
        <dbReference type="Proteomes" id="UP000001646"/>
    </source>
</evidence>
<dbReference type="PROSITE" id="PS00280">
    <property type="entry name" value="BPTI_KUNITZ_1"/>
    <property type="match status" value="1"/>
</dbReference>
<reference evidence="3" key="3">
    <citation type="submission" date="2025-09" db="UniProtKB">
        <authorList>
            <consortium name="Ensembl"/>
        </authorList>
    </citation>
    <scope>IDENTIFICATION</scope>
</reference>
<dbReference type="Gene3D" id="4.10.410.10">
    <property type="entry name" value="Pancreatic trypsin inhibitor Kunitz domain"/>
    <property type="match status" value="1"/>
</dbReference>
<dbReference type="Ensembl" id="ENSACAT00000039727.1">
    <property type="protein sequence ID" value="ENSACAP00000036233.1"/>
    <property type="gene ID" value="ENSACAG00000041859.1"/>
</dbReference>
<dbReference type="GeneTree" id="ENSGT01150000289586"/>
<dbReference type="SUPFAM" id="SSF57362">
    <property type="entry name" value="BPTI-like"/>
    <property type="match status" value="1"/>
</dbReference>
<dbReference type="CDD" id="cd00109">
    <property type="entry name" value="Kunitz-type"/>
    <property type="match status" value="1"/>
</dbReference>
<dbReference type="InParanoid" id="A0A803TLZ3"/>
<reference evidence="3" key="2">
    <citation type="submission" date="2025-08" db="UniProtKB">
        <authorList>
            <consortium name="Ensembl"/>
        </authorList>
    </citation>
    <scope>IDENTIFICATION</scope>
</reference>
<dbReference type="InterPro" id="IPR002223">
    <property type="entry name" value="Kunitz_BPTI"/>
</dbReference>
<dbReference type="PRINTS" id="PR00759">
    <property type="entry name" value="BASICPTASE"/>
</dbReference>
<protein>
    <recommendedName>
        <fullName evidence="2">BPTI/Kunitz inhibitor domain-containing protein</fullName>
    </recommendedName>
</protein>
<feature type="domain" description="BPTI/Kunitz inhibitor" evidence="2">
    <location>
        <begin position="49"/>
        <end position="99"/>
    </location>
</feature>
<evidence type="ECO:0000256" key="1">
    <source>
        <dbReference type="ARBA" id="ARBA00023157"/>
    </source>
</evidence>
<dbReference type="AlphaFoldDB" id="A0A803TLZ3"/>
<proteinExistence type="predicted"/>
<dbReference type="InterPro" id="IPR036880">
    <property type="entry name" value="Kunitz_BPTI_sf"/>
</dbReference>
<reference evidence="3" key="1">
    <citation type="submission" date="2009-12" db="EMBL/GenBank/DDBJ databases">
        <title>The Genome Sequence of Anolis carolinensis (Green Anole Lizard).</title>
        <authorList>
            <consortium name="The Genome Sequencing Platform"/>
            <person name="Di Palma F."/>
            <person name="Alfoldi J."/>
            <person name="Heiman D."/>
            <person name="Young S."/>
            <person name="Grabherr M."/>
            <person name="Johnson J."/>
            <person name="Lander E.S."/>
            <person name="Lindblad-Toh K."/>
        </authorList>
    </citation>
    <scope>NUCLEOTIDE SEQUENCE [LARGE SCALE GENOMIC DNA]</scope>
    <source>
        <strain evidence="3">JBL SC #1</strain>
    </source>
</reference>
<dbReference type="GO" id="GO:0004867">
    <property type="term" value="F:serine-type endopeptidase inhibitor activity"/>
    <property type="evidence" value="ECO:0007669"/>
    <property type="project" value="InterPro"/>
</dbReference>
<keyword evidence="1" id="KW-1015">Disulfide bond</keyword>
<dbReference type="PANTHER" id="PTHR10083:SF374">
    <property type="entry name" value="BPTI_KUNITZ INHIBITOR DOMAIN-CONTAINING PROTEIN"/>
    <property type="match status" value="1"/>
</dbReference>
<keyword evidence="4" id="KW-1185">Reference proteome</keyword>
<dbReference type="PROSITE" id="PS50279">
    <property type="entry name" value="BPTI_KUNITZ_2"/>
    <property type="match status" value="1"/>
</dbReference>
<organism evidence="3 4">
    <name type="scientific">Anolis carolinensis</name>
    <name type="common">Green anole</name>
    <name type="synonym">American chameleon</name>
    <dbReference type="NCBI Taxonomy" id="28377"/>
    <lineage>
        <taxon>Eukaryota</taxon>
        <taxon>Metazoa</taxon>
        <taxon>Chordata</taxon>
        <taxon>Craniata</taxon>
        <taxon>Vertebrata</taxon>
        <taxon>Euteleostomi</taxon>
        <taxon>Lepidosauria</taxon>
        <taxon>Squamata</taxon>
        <taxon>Bifurcata</taxon>
        <taxon>Unidentata</taxon>
        <taxon>Episquamata</taxon>
        <taxon>Toxicofera</taxon>
        <taxon>Iguania</taxon>
        <taxon>Dactyloidae</taxon>
        <taxon>Anolis</taxon>
    </lineage>
</organism>
<dbReference type="PANTHER" id="PTHR10083">
    <property type="entry name" value="KUNITZ-TYPE PROTEASE INHIBITOR-RELATED"/>
    <property type="match status" value="1"/>
</dbReference>
<dbReference type="InterPro" id="IPR020901">
    <property type="entry name" value="Prtase_inh_Kunz-CS"/>
</dbReference>
<evidence type="ECO:0000259" key="2">
    <source>
        <dbReference type="PROSITE" id="PS50279"/>
    </source>
</evidence>
<name>A0A803TLZ3_ANOCA</name>
<dbReference type="SMART" id="SM00131">
    <property type="entry name" value="KU"/>
    <property type="match status" value="1"/>
</dbReference>
<dbReference type="Proteomes" id="UP000001646">
    <property type="component" value="Unplaced"/>
</dbReference>
<dbReference type="InterPro" id="IPR050098">
    <property type="entry name" value="TFPI/VKTCI-like"/>
</dbReference>
<evidence type="ECO:0000313" key="3">
    <source>
        <dbReference type="Ensembl" id="ENSACAP00000036233.1"/>
    </source>
</evidence>